<organism evidence="1 2">
    <name type="scientific">Lyngbya confervoides BDU141951</name>
    <dbReference type="NCBI Taxonomy" id="1574623"/>
    <lineage>
        <taxon>Bacteria</taxon>
        <taxon>Bacillati</taxon>
        <taxon>Cyanobacteriota</taxon>
        <taxon>Cyanophyceae</taxon>
        <taxon>Oscillatoriophycideae</taxon>
        <taxon>Oscillatoriales</taxon>
        <taxon>Microcoleaceae</taxon>
        <taxon>Lyngbya</taxon>
    </lineage>
</organism>
<sequence>MSKLTVNLIQGSVSFDFSTEAAQALQSEISALMQAFRTPAGPKTTGDRPQAKPSLDYRFSGPLLFECFCNPNIWPTPFAAKVLITLREERLRLTTEAELTQLMEDLNQYLDQEA</sequence>
<accession>A0ABD4T4X6</accession>
<protein>
    <submittedName>
        <fullName evidence="1">Uncharacterized protein</fullName>
    </submittedName>
</protein>
<keyword evidence="2" id="KW-1185">Reference proteome</keyword>
<evidence type="ECO:0000313" key="2">
    <source>
        <dbReference type="Proteomes" id="UP000031561"/>
    </source>
</evidence>
<gene>
    <name evidence="1" type="ORF">QQ91_0012145</name>
</gene>
<name>A0ABD4T4X6_9CYAN</name>
<dbReference type="AlphaFoldDB" id="A0ABD4T4X6"/>
<dbReference type="EMBL" id="JTHE03000064">
    <property type="protein sequence ID" value="MCM1983569.1"/>
    <property type="molecule type" value="Genomic_DNA"/>
</dbReference>
<reference evidence="1 2" key="1">
    <citation type="journal article" date="2015" name="Genome Announc.">
        <title>Draft Genome Sequence of Filamentous Marine Cyanobacterium Lyngbya confervoides Strain BDU141951.</title>
        <authorList>
            <person name="Chandrababunaidu M.M."/>
            <person name="Sen D."/>
            <person name="Tripathy S."/>
        </authorList>
    </citation>
    <scope>NUCLEOTIDE SEQUENCE [LARGE SCALE GENOMIC DNA]</scope>
    <source>
        <strain evidence="1 2">BDU141951</strain>
    </source>
</reference>
<proteinExistence type="predicted"/>
<evidence type="ECO:0000313" key="1">
    <source>
        <dbReference type="EMBL" id="MCM1983569.1"/>
    </source>
</evidence>
<dbReference type="Proteomes" id="UP000031561">
    <property type="component" value="Unassembled WGS sequence"/>
</dbReference>
<dbReference type="RefSeq" id="WP_166282401.1">
    <property type="nucleotide sequence ID" value="NZ_JTHE03000064.1"/>
</dbReference>
<comment type="caution">
    <text evidence="1">The sequence shown here is derived from an EMBL/GenBank/DDBJ whole genome shotgun (WGS) entry which is preliminary data.</text>
</comment>